<sequence>MKLPIHMIRMSYIIALICGMCATTLSYAQRYSFHNLNVDEGLVQSQALCLTQDRTGNLWIGTMGGLSRYDGKTFTNYNMHNGLLSSTVNALATDKTGNIWIGTQKGLSKFNGRTFEHFSIPKQTEHTFTAPVSNSQQINVINDTVWWRAAGDVYYINAGKIKYFNTPGGDKQITSMLAESGSLWVAKSDTLYHFSNNKWETYTFLLPPDQKSPSINRIYKDRNDAIWLGTGMGLYSVAEKHITPYMLNGQPFNYVSVKAITQDKSGALWLGTGVGVMKLSGNMLQVYNKKNGLSDNGFFDVLTDAEGNIWMASDGQGVFRFSGTLFTSLDETMGLPSAQIMAIATNKRDSLFLGTYEAGLFIFNGGKVSPRSLPGEGITAITSLCYAHDQKLWIGTRDRGLFEYDHETFRQYSAPQHHFPSSTVSRVYEDAENRLWIGFGNGMLIYEHDSFRTVNVKNNLHVVSFLSIGADSVLIATEKDGLFLHNQDIVSPFLTGTIADSSNINCMILRGSDLWMGSADNGAIRYNLSTRKALVVNKSNGLRSDFVYNIIDDSDGNIWVGTGFGIHKIMMNATGVAQVTFFGKAQGVTGMESNINAVLKLKDGSIWFGTTNGAVHYQPHSSVISSAPASIVMQSVKLAGEASIDPSYYDSLDQWYGVPVNLHLPYKKNNITFTFQAITLSGAEQVLYRYRMEGIDAPWSEWSATNTVTYSALPPGRYVFYVQSVGSDGETHPQLAYAFEIITPYHKTWWFRVGILVACILIGILLQSIYNKRNQRRQKLLAKLRAEEQSKIRLRTAEDFHDEIGNKLTRINVLTNVLKSKVEPTPDVTRILGQIEENTSLLYGGTRDILWSLKPSNDNLYEILVRIQDFGGELLQDTNVNFSVTGIEEKWRNYRLPMDMSRNLIMIFKEALNNALKYSKARNITLDVSMKKRDVLQMILKDDGLGFDPKAVKKGNGINNMQIRAGRLNGRLYFDSFYGKGTIISLTFRIPRNK</sequence>
<keyword evidence="2" id="KW-1133">Transmembrane helix</keyword>
<keyword evidence="5" id="KW-1185">Reference proteome</keyword>
<dbReference type="PANTHER" id="PTHR43547:SF2">
    <property type="entry name" value="HYBRID SIGNAL TRANSDUCTION HISTIDINE KINASE C"/>
    <property type="match status" value="1"/>
</dbReference>
<dbReference type="PROSITE" id="PS50109">
    <property type="entry name" value="HIS_KIN"/>
    <property type="match status" value="1"/>
</dbReference>
<proteinExistence type="predicted"/>
<feature type="transmembrane region" description="Helical" evidence="2">
    <location>
        <begin position="749"/>
        <end position="770"/>
    </location>
</feature>
<dbReference type="Pfam" id="PF07495">
    <property type="entry name" value="Y_Y_Y"/>
    <property type="match status" value="1"/>
</dbReference>
<dbReference type="GO" id="GO:0046983">
    <property type="term" value="F:protein dimerization activity"/>
    <property type="evidence" value="ECO:0007669"/>
    <property type="project" value="InterPro"/>
</dbReference>
<dbReference type="Gene3D" id="3.30.565.10">
    <property type="entry name" value="Histidine kinase-like ATPase, C-terminal domain"/>
    <property type="match status" value="1"/>
</dbReference>
<dbReference type="Pfam" id="PF07730">
    <property type="entry name" value="HisKA_3"/>
    <property type="match status" value="1"/>
</dbReference>
<dbReference type="CDD" id="cd16917">
    <property type="entry name" value="HATPase_UhpB-NarQ-NarX-like"/>
    <property type="match status" value="1"/>
</dbReference>
<reference evidence="4 5" key="1">
    <citation type="submission" date="2018-01" db="EMBL/GenBank/DDBJ databases">
        <title>A novel member of the phylum Bacteroidetes isolated from glacier ice.</title>
        <authorList>
            <person name="Liu Q."/>
            <person name="Xin Y.-H."/>
        </authorList>
    </citation>
    <scope>NUCLEOTIDE SEQUENCE [LARGE SCALE GENOMIC DNA]</scope>
    <source>
        <strain evidence="4 5">RB1R16</strain>
    </source>
</reference>
<comment type="caution">
    <text evidence="4">The sequence shown here is derived from an EMBL/GenBank/DDBJ whole genome shotgun (WGS) entry which is preliminary data.</text>
</comment>
<dbReference type="Gene3D" id="2.130.10.10">
    <property type="entry name" value="YVTN repeat-like/Quinoprotein amine dehydrogenase"/>
    <property type="match status" value="2"/>
</dbReference>
<dbReference type="Proteomes" id="UP000239872">
    <property type="component" value="Unassembled WGS sequence"/>
</dbReference>
<accession>A0A2S7SQN5</accession>
<dbReference type="GO" id="GO:0000155">
    <property type="term" value="F:phosphorelay sensor kinase activity"/>
    <property type="evidence" value="ECO:0007669"/>
    <property type="project" value="InterPro"/>
</dbReference>
<dbReference type="EMBL" id="PPSL01000010">
    <property type="protein sequence ID" value="PQJ08876.1"/>
    <property type="molecule type" value="Genomic_DNA"/>
</dbReference>
<evidence type="ECO:0000313" key="5">
    <source>
        <dbReference type="Proteomes" id="UP000239872"/>
    </source>
</evidence>
<dbReference type="InterPro" id="IPR003594">
    <property type="entry name" value="HATPase_dom"/>
</dbReference>
<dbReference type="InterPro" id="IPR015943">
    <property type="entry name" value="WD40/YVTN_repeat-like_dom_sf"/>
</dbReference>
<dbReference type="InterPro" id="IPR011110">
    <property type="entry name" value="Reg_prop"/>
</dbReference>
<dbReference type="InterPro" id="IPR011123">
    <property type="entry name" value="Y_Y_Y"/>
</dbReference>
<dbReference type="PANTHER" id="PTHR43547">
    <property type="entry name" value="TWO-COMPONENT HISTIDINE KINASE"/>
    <property type="match status" value="1"/>
</dbReference>
<dbReference type="Pfam" id="PF07494">
    <property type="entry name" value="Reg_prop"/>
    <property type="match status" value="3"/>
</dbReference>
<evidence type="ECO:0000256" key="1">
    <source>
        <dbReference type="ARBA" id="ARBA00022553"/>
    </source>
</evidence>
<keyword evidence="1" id="KW-0597">Phosphoprotein</keyword>
<gene>
    <name evidence="4" type="ORF">CJD36_021640</name>
</gene>
<evidence type="ECO:0000259" key="3">
    <source>
        <dbReference type="PROSITE" id="PS50109"/>
    </source>
</evidence>
<dbReference type="GO" id="GO:0016020">
    <property type="term" value="C:membrane"/>
    <property type="evidence" value="ECO:0007669"/>
    <property type="project" value="InterPro"/>
</dbReference>
<dbReference type="SUPFAM" id="SSF55874">
    <property type="entry name" value="ATPase domain of HSP90 chaperone/DNA topoisomerase II/histidine kinase"/>
    <property type="match status" value="1"/>
</dbReference>
<keyword evidence="2" id="KW-0812">Transmembrane</keyword>
<dbReference type="InterPro" id="IPR036890">
    <property type="entry name" value="HATPase_C_sf"/>
</dbReference>
<protein>
    <recommendedName>
        <fullName evidence="3">Histidine kinase domain-containing protein</fullName>
    </recommendedName>
</protein>
<dbReference type="InterPro" id="IPR013783">
    <property type="entry name" value="Ig-like_fold"/>
</dbReference>
<feature type="domain" description="Histidine kinase" evidence="3">
    <location>
        <begin position="799"/>
        <end position="992"/>
    </location>
</feature>
<organism evidence="4 5">
    <name type="scientific">Flavipsychrobacter stenotrophus</name>
    <dbReference type="NCBI Taxonomy" id="2077091"/>
    <lineage>
        <taxon>Bacteria</taxon>
        <taxon>Pseudomonadati</taxon>
        <taxon>Bacteroidota</taxon>
        <taxon>Chitinophagia</taxon>
        <taxon>Chitinophagales</taxon>
        <taxon>Chitinophagaceae</taxon>
        <taxon>Flavipsychrobacter</taxon>
    </lineage>
</organism>
<dbReference type="AlphaFoldDB" id="A0A2S7SQN5"/>
<keyword evidence="2" id="KW-0472">Membrane</keyword>
<dbReference type="InterPro" id="IPR011712">
    <property type="entry name" value="Sig_transdc_His_kin_sub3_dim/P"/>
</dbReference>
<dbReference type="Gene3D" id="2.60.40.10">
    <property type="entry name" value="Immunoglobulins"/>
    <property type="match status" value="1"/>
</dbReference>
<dbReference type="InterPro" id="IPR005467">
    <property type="entry name" value="His_kinase_dom"/>
</dbReference>
<dbReference type="SUPFAM" id="SSF63829">
    <property type="entry name" value="Calcium-dependent phosphotriesterase"/>
    <property type="match status" value="3"/>
</dbReference>
<name>A0A2S7SQN5_9BACT</name>
<dbReference type="Pfam" id="PF02518">
    <property type="entry name" value="HATPase_c"/>
    <property type="match status" value="1"/>
</dbReference>
<evidence type="ECO:0000313" key="4">
    <source>
        <dbReference type="EMBL" id="PQJ08876.1"/>
    </source>
</evidence>
<dbReference type="Gene3D" id="1.20.5.1930">
    <property type="match status" value="1"/>
</dbReference>
<evidence type="ECO:0000256" key="2">
    <source>
        <dbReference type="SAM" id="Phobius"/>
    </source>
</evidence>